<sequence>MTDIRWQVDRYVALGYPRLAGLTDARFRALAEPLTDAAETREDVTLVVTRELIDPEERVPLLRLSDGTKQGILDKNHFSDARAGLAPYDPRPELAVPSGPLYLLEGFDRGDRYRGVAPRDTREPIAAAGRTPLTIDEGLSVLALDPAVLAKNHCFMLDGSTRGDKRVPALWISAGAPKLGWCFDGVPHDWLGMASASARHP</sequence>
<dbReference type="EMBL" id="BAABRR010000003">
    <property type="protein sequence ID" value="GAA5518388.1"/>
    <property type="molecule type" value="Genomic_DNA"/>
</dbReference>
<proteinExistence type="predicted"/>
<organism evidence="1 2">
    <name type="scientific">Demequina sediminis</name>
    <dbReference type="NCBI Taxonomy" id="1930058"/>
    <lineage>
        <taxon>Bacteria</taxon>
        <taxon>Bacillati</taxon>
        <taxon>Actinomycetota</taxon>
        <taxon>Actinomycetes</taxon>
        <taxon>Micrococcales</taxon>
        <taxon>Demequinaceae</taxon>
        <taxon>Demequina</taxon>
    </lineage>
</organism>
<dbReference type="Pfam" id="PF18959">
    <property type="entry name" value="DUF5701"/>
    <property type="match status" value="1"/>
</dbReference>
<comment type="caution">
    <text evidence="1">The sequence shown here is derived from an EMBL/GenBank/DDBJ whole genome shotgun (WGS) entry which is preliminary data.</text>
</comment>
<accession>A0ABP9WGN3</accession>
<name>A0ABP9WGN3_9MICO</name>
<keyword evidence="2" id="KW-1185">Reference proteome</keyword>
<gene>
    <name evidence="1" type="ORF">Lsed01_00813</name>
</gene>
<evidence type="ECO:0000313" key="2">
    <source>
        <dbReference type="Proteomes" id="UP001426770"/>
    </source>
</evidence>
<dbReference type="InterPro" id="IPR043755">
    <property type="entry name" value="DUF5701"/>
</dbReference>
<protein>
    <recommendedName>
        <fullName evidence="3">Hedgehog/Intein (Hint) domain-containing protein</fullName>
    </recommendedName>
</protein>
<evidence type="ECO:0000313" key="1">
    <source>
        <dbReference type="EMBL" id="GAA5518388.1"/>
    </source>
</evidence>
<reference evidence="1 2" key="1">
    <citation type="submission" date="2024-02" db="EMBL/GenBank/DDBJ databases">
        <title>Lysinimicrobium sediminis NBRC 112286.</title>
        <authorList>
            <person name="Ichikawa N."/>
            <person name="Katano-Makiyama Y."/>
            <person name="Hidaka K."/>
        </authorList>
    </citation>
    <scope>NUCLEOTIDE SEQUENCE [LARGE SCALE GENOMIC DNA]</scope>
    <source>
        <strain evidence="1 2">NBRC 112286</strain>
    </source>
</reference>
<dbReference type="Proteomes" id="UP001426770">
    <property type="component" value="Unassembled WGS sequence"/>
</dbReference>
<dbReference type="RefSeq" id="WP_286214623.1">
    <property type="nucleotide sequence ID" value="NZ_AP027736.1"/>
</dbReference>
<evidence type="ECO:0008006" key="3">
    <source>
        <dbReference type="Google" id="ProtNLM"/>
    </source>
</evidence>